<dbReference type="InterPro" id="IPR017647">
    <property type="entry name" value="Dnd_assoc_3"/>
</dbReference>
<dbReference type="Proteomes" id="UP000239614">
    <property type="component" value="Unassembled WGS sequence"/>
</dbReference>
<accession>A0A2T0AN61</accession>
<keyword evidence="3" id="KW-1185">Reference proteome</keyword>
<evidence type="ECO:0000259" key="1">
    <source>
        <dbReference type="Pfam" id="PF13643"/>
    </source>
</evidence>
<proteinExistence type="predicted"/>
<organism evidence="2 3">
    <name type="scientific">Clostridium thermopalmarium DSM 5974</name>
    <dbReference type="NCBI Taxonomy" id="1121340"/>
    <lineage>
        <taxon>Bacteria</taxon>
        <taxon>Bacillati</taxon>
        <taxon>Bacillota</taxon>
        <taxon>Clostridia</taxon>
        <taxon>Eubacteriales</taxon>
        <taxon>Clostridiaceae</taxon>
        <taxon>Clostridium</taxon>
    </lineage>
</organism>
<dbReference type="EMBL" id="PVXN01000057">
    <property type="protein sequence ID" value="PRR70311.1"/>
    <property type="molecule type" value="Genomic_DNA"/>
</dbReference>
<name>A0A2T0AN61_9CLOT</name>
<protein>
    <submittedName>
        <fullName evidence="2">Type I restriction enzyme EcoKI subunit R</fullName>
    </submittedName>
</protein>
<evidence type="ECO:0000313" key="3">
    <source>
        <dbReference type="Proteomes" id="UP000239614"/>
    </source>
</evidence>
<feature type="domain" description="DUF4145" evidence="1">
    <location>
        <begin position="25"/>
        <end position="109"/>
    </location>
</feature>
<dbReference type="RefSeq" id="WP_106024652.1">
    <property type="nucleotide sequence ID" value="NZ_PVXN01000057.1"/>
</dbReference>
<dbReference type="REBASE" id="266513">
    <property type="entry name" value="Cth5974DptFP"/>
</dbReference>
<evidence type="ECO:0000313" key="2">
    <source>
        <dbReference type="EMBL" id="PRR70311.1"/>
    </source>
</evidence>
<dbReference type="Pfam" id="PF13643">
    <property type="entry name" value="DUF4145"/>
    <property type="match status" value="1"/>
</dbReference>
<sequence>MEKDVFSYLDKDYKYLNNYIRDINEALFTASHTAIVKGRTFVERLTHEIAILEGCNLLFATSQAEKLRKLEIEGVFTEGIEKLFHEVRLIGNKAAHDHVEGELEAALKIHKNIYKITCWFVKVYLDPNFEAEPYKSPMPLIKNSSQIDEEKIANIIKNTMKEYIGESKEEILKDKEKVSSVTVTSEEEIKDLDDAYLGLMVENIFNIDGPGKKCLVQELSRLKESSKEAVESLKEFTPFKKYMHIERDAEKELENLIFRANASEKAQLILVCGSVGDGKSHIISFFNNKYPDIMKNFILHNDATESLEPTKTSMDTLNDVLDEFSDEKIYTSNKKIILAINLGTLNNFIDSGYGERFTKLKKFVQDKKILETSIEDSSYDENSYFQFINFSDYHLFTLKNGKVHSEYVKSLIRKITQSVQVASSERNIFYNSYKKNCSECVNKASCPIKANYELLSKDNVQDAIVDLLVQAVVKNKIIISTRALLNFFYELIIPRSYIDVNSPTFKSKITKLNNKDYVKSLIPNILFEHKELSPIFEALSTVDPLNIRNEKVDDFIIEFNNSNNIAIYFDEYIDFPEGYISKVKDIDFAETEDKKIRFELLKLFIRSYSICGKANLFSLRDEVYDDYINALFNWNKGDKAKLKNVYTNIKNGIIKWNGEADKNYMNIFIGRNQIKYKVSEKIELKADTSNLPKNDDNDLKKFIENLKVRYKSEKEDGSYEIDVDYALYKLLVQVNNGYRPNKKDKNRFIKFIEFINKLETAGSQNEELVFTEKNREHNKKFKLEFDKEFETYRFVEI</sequence>
<dbReference type="InterPro" id="IPR025285">
    <property type="entry name" value="DUF4145"/>
</dbReference>
<gene>
    <name evidence="2" type="ORF">CPAL_22630</name>
</gene>
<dbReference type="NCBIfam" id="TIGR03238">
    <property type="entry name" value="dnd_assoc_3"/>
    <property type="match status" value="1"/>
</dbReference>
<dbReference type="AlphaFoldDB" id="A0A2T0AN61"/>
<dbReference type="OrthoDB" id="257964at2"/>
<reference evidence="2 3" key="1">
    <citation type="submission" date="2018-03" db="EMBL/GenBank/DDBJ databases">
        <title>Genome sequence of Clostridium thermopalmarium DSM 5974.</title>
        <authorList>
            <person name="Poehlein A."/>
            <person name="Daniel R."/>
        </authorList>
    </citation>
    <scope>NUCLEOTIDE SEQUENCE [LARGE SCALE GENOMIC DNA]</scope>
    <source>
        <strain evidence="2 3">DSM 5974</strain>
    </source>
</reference>
<comment type="caution">
    <text evidence="2">The sequence shown here is derived from an EMBL/GenBank/DDBJ whole genome shotgun (WGS) entry which is preliminary data.</text>
</comment>